<name>A0ABD2BQY4_VESSQ</name>
<organism evidence="1 2">
    <name type="scientific">Vespula squamosa</name>
    <name type="common">Southern yellow jacket</name>
    <name type="synonym">Wasp</name>
    <dbReference type="NCBI Taxonomy" id="30214"/>
    <lineage>
        <taxon>Eukaryota</taxon>
        <taxon>Metazoa</taxon>
        <taxon>Ecdysozoa</taxon>
        <taxon>Arthropoda</taxon>
        <taxon>Hexapoda</taxon>
        <taxon>Insecta</taxon>
        <taxon>Pterygota</taxon>
        <taxon>Neoptera</taxon>
        <taxon>Endopterygota</taxon>
        <taxon>Hymenoptera</taxon>
        <taxon>Apocrita</taxon>
        <taxon>Aculeata</taxon>
        <taxon>Vespoidea</taxon>
        <taxon>Vespidae</taxon>
        <taxon>Vespinae</taxon>
        <taxon>Vespula</taxon>
    </lineage>
</organism>
<evidence type="ECO:0000313" key="1">
    <source>
        <dbReference type="EMBL" id="KAL2735185.1"/>
    </source>
</evidence>
<comment type="caution">
    <text evidence="1">The sequence shown here is derived from an EMBL/GenBank/DDBJ whole genome shotgun (WGS) entry which is preliminary data.</text>
</comment>
<accession>A0ABD2BQY4</accession>
<dbReference type="AlphaFoldDB" id="A0ABD2BQY4"/>
<proteinExistence type="predicted"/>
<protein>
    <submittedName>
        <fullName evidence="1">Uncharacterized protein</fullName>
    </submittedName>
</protein>
<reference evidence="1 2" key="1">
    <citation type="journal article" date="2024" name="Ann. Entomol. Soc. Am.">
        <title>Genomic analyses of the southern and eastern yellowjacket wasps (Hymenoptera: Vespidae) reveal evolutionary signatures of social life.</title>
        <authorList>
            <person name="Catto M.A."/>
            <person name="Caine P.B."/>
            <person name="Orr S.E."/>
            <person name="Hunt B.G."/>
            <person name="Goodisman M.A.D."/>
        </authorList>
    </citation>
    <scope>NUCLEOTIDE SEQUENCE [LARGE SCALE GENOMIC DNA]</scope>
    <source>
        <strain evidence="1">233</strain>
        <tissue evidence="1">Head and thorax</tissue>
    </source>
</reference>
<sequence>MICGNVVMKECVTNSRKDLATAYKAQLLLIILETVLAYDNRYYHIDKLMVKLNAFDLTNALHCCCNIKMILPQEPLKEALQLIEFKPKFFNSSINYSNGIIFETILFKRKDKEQKRFRLIANNSHSKQEMPQELEKFEI</sequence>
<dbReference type="EMBL" id="JAUDFV010000064">
    <property type="protein sequence ID" value="KAL2735185.1"/>
    <property type="molecule type" value="Genomic_DNA"/>
</dbReference>
<keyword evidence="2" id="KW-1185">Reference proteome</keyword>
<dbReference type="Proteomes" id="UP001607302">
    <property type="component" value="Unassembled WGS sequence"/>
</dbReference>
<evidence type="ECO:0000313" key="2">
    <source>
        <dbReference type="Proteomes" id="UP001607302"/>
    </source>
</evidence>
<gene>
    <name evidence="1" type="ORF">V1478_002825</name>
</gene>